<reference evidence="1" key="1">
    <citation type="submission" date="2020-05" db="EMBL/GenBank/DDBJ databases">
        <title>Mycena genomes resolve the evolution of fungal bioluminescence.</title>
        <authorList>
            <person name="Tsai I.J."/>
        </authorList>
    </citation>
    <scope>NUCLEOTIDE SEQUENCE</scope>
    <source>
        <strain evidence="1">CCC161011</strain>
    </source>
</reference>
<comment type="caution">
    <text evidence="1">The sequence shown here is derived from an EMBL/GenBank/DDBJ whole genome shotgun (WGS) entry which is preliminary data.</text>
</comment>
<evidence type="ECO:0000313" key="1">
    <source>
        <dbReference type="EMBL" id="KAF7343107.1"/>
    </source>
</evidence>
<proteinExistence type="predicted"/>
<name>A0A8H7CP51_9AGAR</name>
<dbReference type="Proteomes" id="UP000620124">
    <property type="component" value="Unassembled WGS sequence"/>
</dbReference>
<keyword evidence="2" id="KW-1185">Reference proteome</keyword>
<accession>A0A8H7CP51</accession>
<gene>
    <name evidence="1" type="ORF">MVEN_01741100</name>
</gene>
<dbReference type="EMBL" id="JACAZI010000016">
    <property type="protein sequence ID" value="KAF7343107.1"/>
    <property type="molecule type" value="Genomic_DNA"/>
</dbReference>
<evidence type="ECO:0000313" key="2">
    <source>
        <dbReference type="Proteomes" id="UP000620124"/>
    </source>
</evidence>
<organism evidence="1 2">
    <name type="scientific">Mycena venus</name>
    <dbReference type="NCBI Taxonomy" id="2733690"/>
    <lineage>
        <taxon>Eukaryota</taxon>
        <taxon>Fungi</taxon>
        <taxon>Dikarya</taxon>
        <taxon>Basidiomycota</taxon>
        <taxon>Agaricomycotina</taxon>
        <taxon>Agaricomycetes</taxon>
        <taxon>Agaricomycetidae</taxon>
        <taxon>Agaricales</taxon>
        <taxon>Marasmiineae</taxon>
        <taxon>Mycenaceae</taxon>
        <taxon>Mycena</taxon>
    </lineage>
</organism>
<protein>
    <submittedName>
        <fullName evidence="1">F-box domain-containing protein</fullName>
    </submittedName>
</protein>
<sequence length="662" mass="74580">MPVLPDEILSEILSPALKVSDDLFSDTSVVSPFSTYAPSTSAYLLVCKDWLRVATPLLYHVVVLRSKAQANALETVLRGNSEFGRYIKKLRVEGGYGTAMLSILKVAPNVTDLFISLSIWSSDATSGLCKGLPLINPHRVIVLDHWTPKPLNNKNLAALTETLLSCIRTWTNLKVFTFPYGSSANYGTVWRERARNLVKNLAQAQTVHTIQLSCTFWTIPEFISQLCDIPSLRLIQFEKPLDDDMDDTKINSIPKLKALARYATVQSIGAESPSPDFVPEIAPSLDPSFTPMESASEESREIVWKRVLFFAMYVEELRDPAFPRWPTNSHPSRLPILSVSKYFNRLGLPYLYDCPNLTLGSAPMIAEQLQGHPDLGSSIRFLFMPWDPIPTDSMHIILSHASNVESFVPRGAGEYVRAIPVEVLDVLARTAGPSLKKFHVALEISTISTSLLAHFTALRILELRCPHSIRAKESDPAPDALKSLHTLRIRSRNTSFLDILTSMRLESLRTLILPFYPDNQFIITKFLKAHGRKLLHLTVGSIDDDCNFLDLCPFLVDVEFLEECDMSQLTRETPHQTLTKITADELPDDFEKVGLDIFDMFPALREIKVGDFRWPTTEREINKSKRVPIAESLLEKGIELKDSTGKHWIPRVKSTRARAQRR</sequence>
<dbReference type="OrthoDB" id="2906982at2759"/>
<dbReference type="AlphaFoldDB" id="A0A8H7CP51"/>